<dbReference type="GO" id="GO:0004177">
    <property type="term" value="F:aminopeptidase activity"/>
    <property type="evidence" value="ECO:0007669"/>
    <property type="project" value="UniProtKB-KW"/>
</dbReference>
<keyword evidence="4" id="KW-1185">Reference proteome</keyword>
<dbReference type="Proteomes" id="UP000029055">
    <property type="component" value="Unassembled WGS sequence"/>
</dbReference>
<comment type="caution">
    <text evidence="3">The sequence shown here is derived from an EMBL/GenBank/DDBJ whole genome shotgun (WGS) entry which is preliminary data.</text>
</comment>
<dbReference type="RefSeq" id="WP_024463823.1">
    <property type="nucleotide sequence ID" value="NZ_CP062939.1"/>
</dbReference>
<keyword evidence="3" id="KW-0031">Aminopeptidase</keyword>
<dbReference type="InterPro" id="IPR005321">
    <property type="entry name" value="Peptidase_S58_DmpA"/>
</dbReference>
<dbReference type="FunFam" id="3.60.70.12:FF:000004">
    <property type="entry name" value="Beta-peptidyl aminopeptidase BapA"/>
    <property type="match status" value="1"/>
</dbReference>
<keyword evidence="3" id="KW-0378">Hydrolase</keyword>
<proteinExistence type="inferred from homology"/>
<evidence type="ECO:0000313" key="4">
    <source>
        <dbReference type="Proteomes" id="UP000029055"/>
    </source>
</evidence>
<dbReference type="PANTHER" id="PTHR36512:SF3">
    <property type="entry name" value="BLR5678 PROTEIN"/>
    <property type="match status" value="1"/>
</dbReference>
<dbReference type="OrthoDB" id="9770388at2"/>
<dbReference type="STRING" id="77635.BISU_2006"/>
<evidence type="ECO:0000256" key="1">
    <source>
        <dbReference type="ARBA" id="ARBA00007068"/>
    </source>
</evidence>
<dbReference type="EMBL" id="JGZR01000021">
    <property type="protein sequence ID" value="KFI97977.1"/>
    <property type="molecule type" value="Genomic_DNA"/>
</dbReference>
<dbReference type="InterPro" id="IPR016117">
    <property type="entry name" value="ArgJ-like_dom_sf"/>
</dbReference>
<dbReference type="PANTHER" id="PTHR36512">
    <property type="entry name" value="D-AMINOPEPTIDASE"/>
    <property type="match status" value="1"/>
</dbReference>
<dbReference type="CDD" id="cd02253">
    <property type="entry name" value="DmpA"/>
    <property type="match status" value="1"/>
</dbReference>
<keyword evidence="3" id="KW-0645">Protease</keyword>
<gene>
    <name evidence="3" type="ORF">BISU_2006</name>
</gene>
<organism evidence="3 4">
    <name type="scientific">Bifidobacterium subtile</name>
    <dbReference type="NCBI Taxonomy" id="77635"/>
    <lineage>
        <taxon>Bacteria</taxon>
        <taxon>Bacillati</taxon>
        <taxon>Actinomycetota</taxon>
        <taxon>Actinomycetes</taxon>
        <taxon>Bifidobacteriales</taxon>
        <taxon>Bifidobacteriaceae</taxon>
        <taxon>Bifidobacterium</taxon>
    </lineage>
</organism>
<dbReference type="Pfam" id="PF03576">
    <property type="entry name" value="Peptidase_S58"/>
    <property type="match status" value="1"/>
</dbReference>
<sequence>MMHRENSASNAAASGFDSGPTRIASPTHTRARDLGVAFDGTTGPCNAITDVPGVRVGYSTIISDAEHMHGPQAACTGVTAILPRGDDVESPCAAGTFALNGNGEMTGRTWIEESGSLTTPVAITNTHSVGIVHSAIDQWLFKRCPRKAAAWMLPVVAETWDGYLNAINSQHVTLQHVFDALDCAISGPIAEGNVGGGTGMCCYGFKGGSGTASRTVTLLGKTYTVGAFLQCNFGKRYELNVHGVPLGRDSKAPNPMQETRWFEEESGAPNPPEGSGSVIAIVATDAPLLPVQCKALARRVPMGLARTGTTGGHFSGDIFLAFSTGNPGSLRSSMAAEEEGRALDSMEFVAWGLMDALYEAVAQCVEESVVNALVAARDIVGRDGHASYALPHDEVRRAFMR</sequence>
<dbReference type="SUPFAM" id="SSF56266">
    <property type="entry name" value="DmpA/ArgJ-like"/>
    <property type="match status" value="1"/>
</dbReference>
<dbReference type="eggNOG" id="COG3191">
    <property type="taxonomic scope" value="Bacteria"/>
</dbReference>
<comment type="similarity">
    <text evidence="1">Belongs to the peptidase S58 family.</text>
</comment>
<dbReference type="AlphaFoldDB" id="A0A087DR27"/>
<feature type="region of interest" description="Disordered" evidence="2">
    <location>
        <begin position="1"/>
        <end position="28"/>
    </location>
</feature>
<evidence type="ECO:0000313" key="3">
    <source>
        <dbReference type="EMBL" id="KFI97977.1"/>
    </source>
</evidence>
<dbReference type="Gene3D" id="3.60.70.12">
    <property type="entry name" value="L-amino peptidase D-ALA esterase/amidase"/>
    <property type="match status" value="1"/>
</dbReference>
<protein>
    <submittedName>
        <fullName evidence="3">Aminopeptidase</fullName>
    </submittedName>
</protein>
<accession>A0A087DR27</accession>
<reference evidence="3 4" key="1">
    <citation type="submission" date="2014-03" db="EMBL/GenBank/DDBJ databases">
        <title>Genomics of Bifidobacteria.</title>
        <authorList>
            <person name="Ventura M."/>
            <person name="Milani C."/>
            <person name="Lugli G.A."/>
        </authorList>
    </citation>
    <scope>NUCLEOTIDE SEQUENCE [LARGE SCALE GENOMIC DNA]</scope>
    <source>
        <strain evidence="3 4">LMG 11597</strain>
    </source>
</reference>
<name>A0A087DR27_9BIFI</name>
<evidence type="ECO:0000256" key="2">
    <source>
        <dbReference type="SAM" id="MobiDB-lite"/>
    </source>
</evidence>